<reference evidence="1" key="1">
    <citation type="journal article" date="2014" name="Front. Microbiol.">
        <title>High frequency of phylogenetically diverse reductive dehalogenase-homologous genes in deep subseafloor sedimentary metagenomes.</title>
        <authorList>
            <person name="Kawai M."/>
            <person name="Futagami T."/>
            <person name="Toyoda A."/>
            <person name="Takaki Y."/>
            <person name="Nishi S."/>
            <person name="Hori S."/>
            <person name="Arai W."/>
            <person name="Tsubouchi T."/>
            <person name="Morono Y."/>
            <person name="Uchiyama I."/>
            <person name="Ito T."/>
            <person name="Fujiyama A."/>
            <person name="Inagaki F."/>
            <person name="Takami H."/>
        </authorList>
    </citation>
    <scope>NUCLEOTIDE SEQUENCE</scope>
    <source>
        <strain evidence="1">Expedition CK06-06</strain>
    </source>
</reference>
<dbReference type="AlphaFoldDB" id="X0XG13"/>
<comment type="caution">
    <text evidence="1">The sequence shown here is derived from an EMBL/GenBank/DDBJ whole genome shotgun (WGS) entry which is preliminary data.</text>
</comment>
<gene>
    <name evidence="1" type="ORF">S01H1_85603</name>
</gene>
<name>X0XG13_9ZZZZ</name>
<dbReference type="EMBL" id="BARS01058862">
    <property type="protein sequence ID" value="GAG42035.1"/>
    <property type="molecule type" value="Genomic_DNA"/>
</dbReference>
<accession>X0XG13</accession>
<sequence length="37" mass="4070">SGNMSKHITSEVIHGMLGGIVYGKYLKIIKDKLGCDY</sequence>
<protein>
    <submittedName>
        <fullName evidence="1">Uncharacterized protein</fullName>
    </submittedName>
</protein>
<proteinExistence type="predicted"/>
<feature type="non-terminal residue" evidence="1">
    <location>
        <position position="1"/>
    </location>
</feature>
<organism evidence="1">
    <name type="scientific">marine sediment metagenome</name>
    <dbReference type="NCBI Taxonomy" id="412755"/>
    <lineage>
        <taxon>unclassified sequences</taxon>
        <taxon>metagenomes</taxon>
        <taxon>ecological metagenomes</taxon>
    </lineage>
</organism>
<evidence type="ECO:0000313" key="1">
    <source>
        <dbReference type="EMBL" id="GAG42035.1"/>
    </source>
</evidence>